<protein>
    <submittedName>
        <fullName evidence="2">Uncharacterized protein</fullName>
    </submittedName>
</protein>
<organism evidence="2 3">
    <name type="scientific">Lucilia cuprina</name>
    <name type="common">Green bottle fly</name>
    <name type="synonym">Australian sheep blowfly</name>
    <dbReference type="NCBI Taxonomy" id="7375"/>
    <lineage>
        <taxon>Eukaryota</taxon>
        <taxon>Metazoa</taxon>
        <taxon>Ecdysozoa</taxon>
        <taxon>Arthropoda</taxon>
        <taxon>Hexapoda</taxon>
        <taxon>Insecta</taxon>
        <taxon>Pterygota</taxon>
        <taxon>Neoptera</taxon>
        <taxon>Endopterygota</taxon>
        <taxon>Diptera</taxon>
        <taxon>Brachycera</taxon>
        <taxon>Muscomorpha</taxon>
        <taxon>Oestroidea</taxon>
        <taxon>Calliphoridae</taxon>
        <taxon>Luciliinae</taxon>
        <taxon>Lucilia</taxon>
    </lineage>
</organism>
<evidence type="ECO:0000256" key="1">
    <source>
        <dbReference type="SAM" id="Coils"/>
    </source>
</evidence>
<keyword evidence="1" id="KW-0175">Coiled coil</keyword>
<dbReference type="AlphaFoldDB" id="A0A0L0BSG5"/>
<reference evidence="2 3" key="1">
    <citation type="journal article" date="2015" name="Nat. Commun.">
        <title>Lucilia cuprina genome unlocks parasitic fly biology to underpin future interventions.</title>
        <authorList>
            <person name="Anstead C.A."/>
            <person name="Korhonen P.K."/>
            <person name="Young N.D."/>
            <person name="Hall R.S."/>
            <person name="Jex A.R."/>
            <person name="Murali S.C."/>
            <person name="Hughes D.S."/>
            <person name="Lee S.F."/>
            <person name="Perry T."/>
            <person name="Stroehlein A.J."/>
            <person name="Ansell B.R."/>
            <person name="Breugelmans B."/>
            <person name="Hofmann A."/>
            <person name="Qu J."/>
            <person name="Dugan S."/>
            <person name="Lee S.L."/>
            <person name="Chao H."/>
            <person name="Dinh H."/>
            <person name="Han Y."/>
            <person name="Doddapaneni H.V."/>
            <person name="Worley K.C."/>
            <person name="Muzny D.M."/>
            <person name="Ioannidis P."/>
            <person name="Waterhouse R.M."/>
            <person name="Zdobnov E.M."/>
            <person name="James P.J."/>
            <person name="Bagnall N.H."/>
            <person name="Kotze A.C."/>
            <person name="Gibbs R.A."/>
            <person name="Richards S."/>
            <person name="Batterham P."/>
            <person name="Gasser R.B."/>
        </authorList>
    </citation>
    <scope>NUCLEOTIDE SEQUENCE [LARGE SCALE GENOMIC DNA]</scope>
    <source>
        <strain evidence="2 3">LS</strain>
        <tissue evidence="2">Full body</tissue>
    </source>
</reference>
<accession>A0A0L0BSG5</accession>
<dbReference type="Proteomes" id="UP000037069">
    <property type="component" value="Unassembled WGS sequence"/>
</dbReference>
<evidence type="ECO:0000313" key="2">
    <source>
        <dbReference type="EMBL" id="KNC22174.1"/>
    </source>
</evidence>
<dbReference type="OMA" id="KANQKCG"/>
<evidence type="ECO:0000313" key="3">
    <source>
        <dbReference type="Proteomes" id="UP000037069"/>
    </source>
</evidence>
<dbReference type="EMBL" id="JRES01001539">
    <property type="protein sequence ID" value="KNC22174.1"/>
    <property type="molecule type" value="Genomic_DNA"/>
</dbReference>
<gene>
    <name evidence="2" type="ORF">FF38_01844</name>
</gene>
<sequence>MITAYSVELPNPHKKCVRELLNYLTCFDNDYQRINIELRNIQKEFKQSIDNVVFHCSELRKLACASDEKLDQFQKNVENIDSITDSFNKRIENLQKKREETVEKSKKCFEQLEVEKMRLKHFHQKTINHLKSFAAHAKDPEIVKNCEKDINEINKQFSKELSYIKKCEGVLDYFYQLLKVNKSQVCHFNEYEWVPQGKSTEIVDSIAKEIQDSMGTTLRNVFAHLHIHQSNDTNSYLAQYLMTLVHNEKIMREKLEVFAN</sequence>
<proteinExistence type="predicted"/>
<keyword evidence="3" id="KW-1185">Reference proteome</keyword>
<dbReference type="OrthoDB" id="7899985at2759"/>
<feature type="coiled-coil region" evidence="1">
    <location>
        <begin position="84"/>
        <end position="111"/>
    </location>
</feature>
<comment type="caution">
    <text evidence="2">The sequence shown here is derived from an EMBL/GenBank/DDBJ whole genome shotgun (WGS) entry which is preliminary data.</text>
</comment>
<name>A0A0L0BSG5_LUCCU</name>